<dbReference type="SMART" id="SM00382">
    <property type="entry name" value="AAA"/>
    <property type="match status" value="1"/>
</dbReference>
<evidence type="ECO:0000313" key="7">
    <source>
        <dbReference type="Proteomes" id="UP000248795"/>
    </source>
</evidence>
<dbReference type="PANTHER" id="PTHR42781:SF4">
    <property type="entry name" value="SPERMIDINE_PUTRESCINE IMPORT ATP-BINDING PROTEIN POTA"/>
    <property type="match status" value="1"/>
</dbReference>
<sequence>MAHEGVSARGSRVTAPAALELQNVVRRFGAVVAVNNVSLTVGKGEFVTLLGPSGSGKTSTLRLVGGFEELDGGAILLDGQRIDHLPAYRRDTATIFQSGALFPHKTVAENVAYGLRMRKVPKDEIGRRIAEALDVVRLKGFEARYPAQLSGGQKQRVALARSLAVRPAILLFDEPLSALDLSLRLQLRAEIKRLHDELKFSAIYVTHDQGEAMAMSSRVAVMNAGAIEQIDTPETVFHAPSSEFVYTFIGESCCLPLRIDGPDLRDRAGNPVPLALGERPADGECRLYVRPSRLRLAGEAASLPNRLEARIHFIEFLGDVYRYHLKAGALELAADHAGSIGHGVGDVIAIGWRNEDMRLFR</sequence>
<dbReference type="InterPro" id="IPR027417">
    <property type="entry name" value="P-loop_NTPase"/>
</dbReference>
<dbReference type="InterPro" id="IPR008995">
    <property type="entry name" value="Mo/tungstate-bd_C_term_dom"/>
</dbReference>
<reference evidence="7" key="1">
    <citation type="submission" date="2018-06" db="EMBL/GenBank/DDBJ databases">
        <title>Aestuariibacter litoralis strain KCTC 52945T.</title>
        <authorList>
            <person name="Li X."/>
            <person name="Salam N."/>
            <person name="Li J.-L."/>
            <person name="Chen Y.-M."/>
            <person name="Yang Z.-W."/>
            <person name="Zhang L.-Y."/>
            <person name="Han M.-X."/>
            <person name="Xiao M."/>
            <person name="Li W.-J."/>
        </authorList>
    </citation>
    <scope>NUCLEOTIDE SEQUENCE [LARGE SCALE GENOMIC DNA]</scope>
    <source>
        <strain evidence="7">KCTC 52945</strain>
    </source>
</reference>
<dbReference type="PROSITE" id="PS00211">
    <property type="entry name" value="ABC_TRANSPORTER_1"/>
    <property type="match status" value="1"/>
</dbReference>
<dbReference type="InterPro" id="IPR050093">
    <property type="entry name" value="ABC_SmlMolc_Importer"/>
</dbReference>
<dbReference type="Gene3D" id="3.40.50.300">
    <property type="entry name" value="P-loop containing nucleotide triphosphate hydrolases"/>
    <property type="match status" value="1"/>
</dbReference>
<evidence type="ECO:0000256" key="4">
    <source>
        <dbReference type="ARBA" id="ARBA00022840"/>
    </source>
</evidence>
<keyword evidence="3" id="KW-0547">Nucleotide-binding</keyword>
<keyword evidence="2" id="KW-0813">Transport</keyword>
<dbReference type="Proteomes" id="UP000248795">
    <property type="component" value="Unassembled WGS sequence"/>
</dbReference>
<comment type="similarity">
    <text evidence="1">Belongs to the ABC transporter superfamily.</text>
</comment>
<dbReference type="Pfam" id="PF08402">
    <property type="entry name" value="TOBE_2"/>
    <property type="match status" value="1"/>
</dbReference>
<evidence type="ECO:0000256" key="1">
    <source>
        <dbReference type="ARBA" id="ARBA00005417"/>
    </source>
</evidence>
<dbReference type="PANTHER" id="PTHR42781">
    <property type="entry name" value="SPERMIDINE/PUTRESCINE IMPORT ATP-BINDING PROTEIN POTA"/>
    <property type="match status" value="1"/>
</dbReference>
<dbReference type="AlphaFoldDB" id="A0A2W2AY95"/>
<dbReference type="InterPro" id="IPR003439">
    <property type="entry name" value="ABC_transporter-like_ATP-bd"/>
</dbReference>
<keyword evidence="7" id="KW-1185">Reference proteome</keyword>
<proteinExistence type="inferred from homology"/>
<evidence type="ECO:0000256" key="3">
    <source>
        <dbReference type="ARBA" id="ARBA00022741"/>
    </source>
</evidence>
<evidence type="ECO:0000313" key="6">
    <source>
        <dbReference type="EMBL" id="PZF77560.1"/>
    </source>
</evidence>
<dbReference type="SUPFAM" id="SSF52540">
    <property type="entry name" value="P-loop containing nucleoside triphosphate hydrolases"/>
    <property type="match status" value="1"/>
</dbReference>
<dbReference type="GO" id="GO:0022857">
    <property type="term" value="F:transmembrane transporter activity"/>
    <property type="evidence" value="ECO:0007669"/>
    <property type="project" value="InterPro"/>
</dbReference>
<organism evidence="6 7">
    <name type="scientific">Aestuariivirga litoralis</name>
    <dbReference type="NCBI Taxonomy" id="2650924"/>
    <lineage>
        <taxon>Bacteria</taxon>
        <taxon>Pseudomonadati</taxon>
        <taxon>Pseudomonadota</taxon>
        <taxon>Alphaproteobacteria</taxon>
        <taxon>Hyphomicrobiales</taxon>
        <taxon>Aestuariivirgaceae</taxon>
        <taxon>Aestuariivirga</taxon>
    </lineage>
</organism>
<dbReference type="GO" id="GO:0005524">
    <property type="term" value="F:ATP binding"/>
    <property type="evidence" value="ECO:0007669"/>
    <property type="project" value="UniProtKB-KW"/>
</dbReference>
<dbReference type="GO" id="GO:0016887">
    <property type="term" value="F:ATP hydrolysis activity"/>
    <property type="evidence" value="ECO:0007669"/>
    <property type="project" value="InterPro"/>
</dbReference>
<dbReference type="FunFam" id="3.40.50.300:FF:000425">
    <property type="entry name" value="Probable ABC transporter, ATP-binding subunit"/>
    <property type="match status" value="1"/>
</dbReference>
<dbReference type="PROSITE" id="PS50893">
    <property type="entry name" value="ABC_TRANSPORTER_2"/>
    <property type="match status" value="1"/>
</dbReference>
<accession>A0A2W2AY95</accession>
<name>A0A2W2AY95_9HYPH</name>
<dbReference type="GO" id="GO:0015697">
    <property type="term" value="P:quaternary ammonium group transport"/>
    <property type="evidence" value="ECO:0007669"/>
    <property type="project" value="UniProtKB-ARBA"/>
</dbReference>
<evidence type="ECO:0000256" key="2">
    <source>
        <dbReference type="ARBA" id="ARBA00022448"/>
    </source>
</evidence>
<dbReference type="InterPro" id="IPR003593">
    <property type="entry name" value="AAA+_ATPase"/>
</dbReference>
<gene>
    <name evidence="6" type="ORF">DK847_09650</name>
</gene>
<dbReference type="GO" id="GO:0043190">
    <property type="term" value="C:ATP-binding cassette (ABC) transporter complex"/>
    <property type="evidence" value="ECO:0007669"/>
    <property type="project" value="InterPro"/>
</dbReference>
<dbReference type="Pfam" id="PF00005">
    <property type="entry name" value="ABC_tran"/>
    <property type="match status" value="1"/>
</dbReference>
<dbReference type="SUPFAM" id="SSF50331">
    <property type="entry name" value="MOP-like"/>
    <property type="match status" value="1"/>
</dbReference>
<dbReference type="InterPro" id="IPR013611">
    <property type="entry name" value="Transp-assoc_OB_typ2"/>
</dbReference>
<dbReference type="EMBL" id="QKVK01000003">
    <property type="protein sequence ID" value="PZF77560.1"/>
    <property type="molecule type" value="Genomic_DNA"/>
</dbReference>
<keyword evidence="4 6" id="KW-0067">ATP-binding</keyword>
<feature type="domain" description="ABC transporter" evidence="5">
    <location>
        <begin position="19"/>
        <end position="249"/>
    </location>
</feature>
<evidence type="ECO:0000259" key="5">
    <source>
        <dbReference type="PROSITE" id="PS50893"/>
    </source>
</evidence>
<protein>
    <submittedName>
        <fullName evidence="6">Spermidine/putrescine ABC transporter ATP-binding protein</fullName>
    </submittedName>
</protein>
<comment type="caution">
    <text evidence="6">The sequence shown here is derived from an EMBL/GenBank/DDBJ whole genome shotgun (WGS) entry which is preliminary data.</text>
</comment>
<dbReference type="InterPro" id="IPR017871">
    <property type="entry name" value="ABC_transporter-like_CS"/>
</dbReference>